<comment type="caution">
    <text evidence="3">The sequence shown here is derived from an EMBL/GenBank/DDBJ whole genome shotgun (WGS) entry which is preliminary data.</text>
</comment>
<dbReference type="Gene3D" id="2.160.10.10">
    <property type="entry name" value="Hexapeptide repeat proteins"/>
    <property type="match status" value="1"/>
</dbReference>
<dbReference type="InterPro" id="IPR051159">
    <property type="entry name" value="Hexapeptide_acetyltransf"/>
</dbReference>
<dbReference type="InterPro" id="IPR011004">
    <property type="entry name" value="Trimer_LpxA-like_sf"/>
</dbReference>
<dbReference type="SUPFAM" id="SSF51161">
    <property type="entry name" value="Trimeric LpxA-like enzymes"/>
    <property type="match status" value="1"/>
</dbReference>
<accession>A0A4Z0BUW1</accession>
<dbReference type="OrthoDB" id="272049at2"/>
<keyword evidence="4" id="KW-1185">Reference proteome</keyword>
<evidence type="ECO:0000256" key="2">
    <source>
        <dbReference type="ARBA" id="ARBA00022679"/>
    </source>
</evidence>
<proteinExistence type="inferred from homology"/>
<dbReference type="PANTHER" id="PTHR23416:SF23">
    <property type="entry name" value="ACETYLTRANSFERASE C18B11.09C-RELATED"/>
    <property type="match status" value="1"/>
</dbReference>
<reference evidence="3 4" key="1">
    <citation type="submission" date="2019-03" db="EMBL/GenBank/DDBJ databases">
        <title>Ramlibacter henchirensis DSM 14656, whole genome shotgun sequence.</title>
        <authorList>
            <person name="Zhang X."/>
            <person name="Feng G."/>
            <person name="Zhu H."/>
        </authorList>
    </citation>
    <scope>NUCLEOTIDE SEQUENCE [LARGE SCALE GENOMIC DNA]</scope>
    <source>
        <strain evidence="3 4">DSM 14656</strain>
    </source>
</reference>
<dbReference type="GO" id="GO:0008374">
    <property type="term" value="F:O-acyltransferase activity"/>
    <property type="evidence" value="ECO:0007669"/>
    <property type="project" value="TreeGrafter"/>
</dbReference>
<comment type="similarity">
    <text evidence="1">Belongs to the transferase hexapeptide repeat family.</text>
</comment>
<sequence length="183" mass="20290">MNATTITGAPTYPWSHRAFRLIWKLVWLLAASWTPPQANLWRVWLLRLFGARISWQAKIYSSVQIWYPPNLEMAAYSCLGPRVNCYSMDRIAIGARSVVSQGVHLCGGSHDIEDHGFRLVTRPIVIGSDVWIAAEAFVGPGSHVNDGAVLGARTVLCGTAESHSVYVGNPAKKVRERKIYRGT</sequence>
<dbReference type="PANTHER" id="PTHR23416">
    <property type="entry name" value="SIALIC ACID SYNTHASE-RELATED"/>
    <property type="match status" value="1"/>
</dbReference>
<evidence type="ECO:0000313" key="4">
    <source>
        <dbReference type="Proteomes" id="UP000298180"/>
    </source>
</evidence>
<dbReference type="AlphaFoldDB" id="A0A4Z0BUW1"/>
<evidence type="ECO:0000256" key="1">
    <source>
        <dbReference type="ARBA" id="ARBA00007274"/>
    </source>
</evidence>
<dbReference type="Proteomes" id="UP000298180">
    <property type="component" value="Unassembled WGS sequence"/>
</dbReference>
<keyword evidence="2 3" id="KW-0808">Transferase</keyword>
<organism evidence="3 4">
    <name type="scientific">Ramlibacter henchirensis</name>
    <dbReference type="NCBI Taxonomy" id="204072"/>
    <lineage>
        <taxon>Bacteria</taxon>
        <taxon>Pseudomonadati</taxon>
        <taxon>Pseudomonadota</taxon>
        <taxon>Betaproteobacteria</taxon>
        <taxon>Burkholderiales</taxon>
        <taxon>Comamonadaceae</taxon>
        <taxon>Ramlibacter</taxon>
    </lineage>
</organism>
<name>A0A4Z0BUW1_9BURK</name>
<dbReference type="EMBL" id="SMLM01000002">
    <property type="protein sequence ID" value="TFZ03106.1"/>
    <property type="molecule type" value="Genomic_DNA"/>
</dbReference>
<gene>
    <name evidence="3" type="ORF">EZ313_18005</name>
</gene>
<dbReference type="GO" id="GO:0005829">
    <property type="term" value="C:cytosol"/>
    <property type="evidence" value="ECO:0007669"/>
    <property type="project" value="TreeGrafter"/>
</dbReference>
<evidence type="ECO:0000313" key="3">
    <source>
        <dbReference type="EMBL" id="TFZ03106.1"/>
    </source>
</evidence>
<protein>
    <submittedName>
        <fullName evidence="3">Putative colanic acid biosynthesis acetyltransferase</fullName>
    </submittedName>
</protein>